<reference evidence="8" key="1">
    <citation type="journal article" date="2002" name="Science">
        <title>The draft genome of Ciona intestinalis: insights into chordate and vertebrate origins.</title>
        <authorList>
            <person name="Dehal P."/>
            <person name="Satou Y."/>
            <person name="Campbell R.K."/>
            <person name="Chapman J."/>
            <person name="Degnan B."/>
            <person name="De Tomaso A."/>
            <person name="Davidson B."/>
            <person name="Di Gregorio A."/>
            <person name="Gelpke M."/>
            <person name="Goodstein D.M."/>
            <person name="Harafuji N."/>
            <person name="Hastings K.E."/>
            <person name="Ho I."/>
            <person name="Hotta K."/>
            <person name="Huang W."/>
            <person name="Kawashima T."/>
            <person name="Lemaire P."/>
            <person name="Martinez D."/>
            <person name="Meinertzhagen I.A."/>
            <person name="Necula S."/>
            <person name="Nonaka M."/>
            <person name="Putnam N."/>
            <person name="Rash S."/>
            <person name="Saiga H."/>
            <person name="Satake M."/>
            <person name="Terry A."/>
            <person name="Yamada L."/>
            <person name="Wang H.G."/>
            <person name="Awazu S."/>
            <person name="Azumi K."/>
            <person name="Boore J."/>
            <person name="Branno M."/>
            <person name="Chin-Bow S."/>
            <person name="DeSantis R."/>
            <person name="Doyle S."/>
            <person name="Francino P."/>
            <person name="Keys D.N."/>
            <person name="Haga S."/>
            <person name="Hayashi H."/>
            <person name="Hino K."/>
            <person name="Imai K.S."/>
            <person name="Inaba K."/>
            <person name="Kano S."/>
            <person name="Kobayashi K."/>
            <person name="Kobayashi M."/>
            <person name="Lee B.I."/>
            <person name="Makabe K.W."/>
            <person name="Manohar C."/>
            <person name="Matassi G."/>
            <person name="Medina M."/>
            <person name="Mochizuki Y."/>
            <person name="Mount S."/>
            <person name="Morishita T."/>
            <person name="Miura S."/>
            <person name="Nakayama A."/>
            <person name="Nishizaka S."/>
            <person name="Nomoto H."/>
            <person name="Ohta F."/>
            <person name="Oishi K."/>
            <person name="Rigoutsos I."/>
            <person name="Sano M."/>
            <person name="Sasaki A."/>
            <person name="Sasakura Y."/>
            <person name="Shoguchi E."/>
            <person name="Shin-i T."/>
            <person name="Spagnuolo A."/>
            <person name="Stainier D."/>
            <person name="Suzuki M.M."/>
            <person name="Tassy O."/>
            <person name="Takatori N."/>
            <person name="Tokuoka M."/>
            <person name="Yagi K."/>
            <person name="Yoshizaki F."/>
            <person name="Wada S."/>
            <person name="Zhang C."/>
            <person name="Hyatt P.D."/>
            <person name="Larimer F."/>
            <person name="Detter C."/>
            <person name="Doggett N."/>
            <person name="Glavina T."/>
            <person name="Hawkins T."/>
            <person name="Richardson P."/>
            <person name="Lucas S."/>
            <person name="Kohara Y."/>
            <person name="Levine M."/>
            <person name="Satoh N."/>
            <person name="Rokhsar D.S."/>
        </authorList>
    </citation>
    <scope>NUCLEOTIDE SEQUENCE [LARGE SCALE GENOMIC DNA]</scope>
</reference>
<keyword evidence="4" id="KW-0496">Mitochondrion</keyword>
<dbReference type="InterPro" id="IPR036402">
    <property type="entry name" value="EF-Ts_dimer_sf"/>
</dbReference>
<dbReference type="Proteomes" id="UP000008144">
    <property type="component" value="Chromosome 9"/>
</dbReference>
<keyword evidence="2 4" id="KW-0251">Elongation factor</keyword>
<feature type="domain" description="Translation elongation factor EFTs/EF1B dimerisation" evidence="6">
    <location>
        <begin position="100"/>
        <end position="250"/>
    </location>
</feature>
<evidence type="ECO:0000256" key="5">
    <source>
        <dbReference type="SAM" id="MobiDB-lite"/>
    </source>
</evidence>
<gene>
    <name evidence="7" type="primary">LOC100179012</name>
</gene>
<dbReference type="HOGENOM" id="CLU_047155_4_0_1"/>
<dbReference type="STRING" id="7719.ENSCINP00000002472"/>
<dbReference type="InParanoid" id="F6ZVT2"/>
<dbReference type="InterPro" id="IPR014039">
    <property type="entry name" value="Transl_elong_EFTs/EF1B_dimer"/>
</dbReference>
<dbReference type="SUPFAM" id="SSF46934">
    <property type="entry name" value="UBA-like"/>
    <property type="match status" value="1"/>
</dbReference>
<evidence type="ECO:0000256" key="4">
    <source>
        <dbReference type="HAMAP-Rule" id="MF_03135"/>
    </source>
</evidence>
<dbReference type="OMA" id="QEYMLDD"/>
<dbReference type="RefSeq" id="XP_002129433.1">
    <property type="nucleotide sequence ID" value="XM_002129397.4"/>
</dbReference>
<feature type="region of interest" description="Disordered" evidence="5">
    <location>
        <begin position="258"/>
        <end position="282"/>
    </location>
</feature>
<dbReference type="GO" id="GO:0003746">
    <property type="term" value="F:translation elongation factor activity"/>
    <property type="evidence" value="ECO:0000318"/>
    <property type="project" value="GO_Central"/>
</dbReference>
<dbReference type="PANTHER" id="PTHR11741:SF0">
    <property type="entry name" value="ELONGATION FACTOR TS, MITOCHONDRIAL"/>
    <property type="match status" value="1"/>
</dbReference>
<reference evidence="7" key="2">
    <citation type="journal article" date="2008" name="Genome Biol.">
        <title>Improved genome assembly and evidence-based global gene model set for the chordate Ciona intestinalis: new insight into intron and operon populations.</title>
        <authorList>
            <person name="Satou Y."/>
            <person name="Mineta K."/>
            <person name="Ogasawara M."/>
            <person name="Sasakura Y."/>
            <person name="Shoguchi E."/>
            <person name="Ueno K."/>
            <person name="Yamada L."/>
            <person name="Matsumoto J."/>
            <person name="Wasserscheid J."/>
            <person name="Dewar K."/>
            <person name="Wiley G.B."/>
            <person name="Macmil S.L."/>
            <person name="Roe B.A."/>
            <person name="Zeller R.W."/>
            <person name="Hastings K.E."/>
            <person name="Lemaire P."/>
            <person name="Lindquist E."/>
            <person name="Endo T."/>
            <person name="Hotta K."/>
            <person name="Inaba K."/>
        </authorList>
    </citation>
    <scope>NUCLEOTIDE SEQUENCE [LARGE SCALE GENOMIC DNA]</scope>
    <source>
        <strain evidence="7">wild type</strain>
    </source>
</reference>
<reference evidence="7" key="3">
    <citation type="submission" date="2025-08" db="UniProtKB">
        <authorList>
            <consortium name="Ensembl"/>
        </authorList>
    </citation>
    <scope>IDENTIFICATION</scope>
</reference>
<organism evidence="7 8">
    <name type="scientific">Ciona intestinalis</name>
    <name type="common">Transparent sea squirt</name>
    <name type="synonym">Ascidia intestinalis</name>
    <dbReference type="NCBI Taxonomy" id="7719"/>
    <lineage>
        <taxon>Eukaryota</taxon>
        <taxon>Metazoa</taxon>
        <taxon>Chordata</taxon>
        <taxon>Tunicata</taxon>
        <taxon>Ascidiacea</taxon>
        <taxon>Phlebobranchia</taxon>
        <taxon>Cionidae</taxon>
        <taxon>Ciona</taxon>
    </lineage>
</organism>
<accession>A0A1W2WKY3</accession>
<comment type="similarity">
    <text evidence="1 4">Belongs to the EF-Ts family.</text>
</comment>
<dbReference type="PANTHER" id="PTHR11741">
    <property type="entry name" value="ELONGATION FACTOR TS"/>
    <property type="match status" value="1"/>
</dbReference>
<dbReference type="EMBL" id="EAAA01002943">
    <property type="status" value="NOT_ANNOTATED_CDS"/>
    <property type="molecule type" value="Genomic_DNA"/>
</dbReference>
<dbReference type="FunCoup" id="F6ZVT2">
    <property type="interactions" value="1037"/>
</dbReference>
<dbReference type="GO" id="GO:0005739">
    <property type="term" value="C:mitochondrion"/>
    <property type="evidence" value="ECO:0007669"/>
    <property type="project" value="UniProtKB-SubCell"/>
</dbReference>
<dbReference type="OrthoDB" id="277235at2759"/>
<evidence type="ECO:0000259" key="6">
    <source>
        <dbReference type="Pfam" id="PF00889"/>
    </source>
</evidence>
<protein>
    <recommendedName>
        <fullName evidence="4">Elongation factor Ts, mitochondrial</fullName>
        <shortName evidence="4">EF-Ts</shortName>
        <shortName evidence="4">EF-TsMt</shortName>
    </recommendedName>
</protein>
<dbReference type="InterPro" id="IPR009060">
    <property type="entry name" value="UBA-like_sf"/>
</dbReference>
<evidence type="ECO:0000256" key="2">
    <source>
        <dbReference type="ARBA" id="ARBA00022768"/>
    </source>
</evidence>
<evidence type="ECO:0000256" key="1">
    <source>
        <dbReference type="ARBA" id="ARBA00005532"/>
    </source>
</evidence>
<dbReference type="KEGG" id="cin:100179012"/>
<dbReference type="HAMAP" id="MF_00050">
    <property type="entry name" value="EF_Ts"/>
    <property type="match status" value="1"/>
</dbReference>
<dbReference type="AlphaFoldDB" id="F6ZVT2"/>
<comment type="function">
    <text evidence="4">Associates with the EF-Tu.GDP complex and induces the exchange of GDP to GTP. It remains bound to the aminoacyl-tRNA.EF-Tu.GTP complex up to the GTP hydrolysis stage on the ribosome.</text>
</comment>
<dbReference type="SUPFAM" id="SSF54713">
    <property type="entry name" value="Elongation factor Ts (EF-Ts), dimerisation domain"/>
    <property type="match status" value="1"/>
</dbReference>
<dbReference type="GO" id="GO:0070125">
    <property type="term" value="P:mitochondrial translational elongation"/>
    <property type="evidence" value="ECO:0000318"/>
    <property type="project" value="GO_Central"/>
</dbReference>
<dbReference type="Gene3D" id="3.30.479.20">
    <property type="entry name" value="Elongation factor Ts, dimerisation domain"/>
    <property type="match status" value="2"/>
</dbReference>
<proteinExistence type="inferred from homology"/>
<dbReference type="Gene3D" id="1.10.8.10">
    <property type="entry name" value="DNA helicase RuvA subunit, C-terminal domain"/>
    <property type="match status" value="1"/>
</dbReference>
<dbReference type="InterPro" id="IPR018101">
    <property type="entry name" value="Transl_elong_Ts_CS"/>
</dbReference>
<dbReference type="Ensembl" id="ENSCINT00000002472.3">
    <property type="protein sequence ID" value="ENSCINP00000002472.3"/>
    <property type="gene ID" value="ENSCING00000001275.3"/>
</dbReference>
<reference evidence="7" key="4">
    <citation type="submission" date="2025-09" db="UniProtKB">
        <authorList>
            <consortium name="Ensembl"/>
        </authorList>
    </citation>
    <scope>IDENTIFICATION</scope>
</reference>
<evidence type="ECO:0000256" key="3">
    <source>
        <dbReference type="ARBA" id="ARBA00022917"/>
    </source>
</evidence>
<evidence type="ECO:0000313" key="8">
    <source>
        <dbReference type="Proteomes" id="UP000008144"/>
    </source>
</evidence>
<dbReference type="Pfam" id="PF25025">
    <property type="entry name" value="EF-Ts_N"/>
    <property type="match status" value="1"/>
</dbReference>
<name>F6ZVT2_CIOIN</name>
<dbReference type="Pfam" id="PF00889">
    <property type="entry name" value="EF_TS"/>
    <property type="match status" value="1"/>
</dbReference>
<comment type="subcellular location">
    <subcellularLocation>
        <location evidence="4">Mitochondrion</location>
    </subcellularLocation>
</comment>
<dbReference type="GeneID" id="100179012"/>
<evidence type="ECO:0000313" key="7">
    <source>
        <dbReference type="Ensembl" id="ENSCINP00000002472.3"/>
    </source>
</evidence>
<sequence length="328" mass="36234">MLRFSVLLRRSNLSGCRLWFSTGEPNKEVNTKQVLMELRRKTGYPLITCRQALQASGYNVEKAKEHLLQLAKEKGWNTMQMDGGVLKEGLISVVTNKNNGLIVEVNCQTDFVAKTKEFQSLVKDAAQTLLDVYSTQQPSKIDLNPPELLKLVVSGKKQTIEDTVAITIGKLKEKIEIRRASLLSVPTNSILAVYIHPSVLISKTRPGSTLGSYGAMVSLSPTDENTGKSSIKMAGRDIAQHIVGMNPSCIGTCLKPTPNKSVTDSTPDDDVINPPEMLSPDESSHELLKQPFLLDSSISVAHWLNYHQLNVNDFIRFQVGEKTKSAEK</sequence>
<keyword evidence="8" id="KW-1185">Reference proteome</keyword>
<dbReference type="InterPro" id="IPR001816">
    <property type="entry name" value="Transl_elong_EFTs/EF1B"/>
</dbReference>
<dbReference type="CDD" id="cd14275">
    <property type="entry name" value="UBA_EF-Ts"/>
    <property type="match status" value="1"/>
</dbReference>
<dbReference type="PROSITE" id="PS01127">
    <property type="entry name" value="EF_TS_2"/>
    <property type="match status" value="1"/>
</dbReference>
<dbReference type="GeneTree" id="ENSGT00390000016293"/>
<accession>F6ZVT2</accession>
<keyword evidence="3 4" id="KW-0648">Protein biosynthesis</keyword>